<evidence type="ECO:0000313" key="1">
    <source>
        <dbReference type="EMBL" id="KAI3753813.1"/>
    </source>
</evidence>
<dbReference type="Proteomes" id="UP001055811">
    <property type="component" value="Linkage Group LG04"/>
</dbReference>
<evidence type="ECO:0000313" key="2">
    <source>
        <dbReference type="Proteomes" id="UP001055811"/>
    </source>
</evidence>
<keyword evidence="2" id="KW-1185">Reference proteome</keyword>
<reference evidence="1 2" key="2">
    <citation type="journal article" date="2022" name="Mol. Ecol. Resour.">
        <title>The genomes of chicory, endive, great burdock and yacon provide insights into Asteraceae paleo-polyploidization history and plant inulin production.</title>
        <authorList>
            <person name="Fan W."/>
            <person name="Wang S."/>
            <person name="Wang H."/>
            <person name="Wang A."/>
            <person name="Jiang F."/>
            <person name="Liu H."/>
            <person name="Zhao H."/>
            <person name="Xu D."/>
            <person name="Zhang Y."/>
        </authorList>
    </citation>
    <scope>NUCLEOTIDE SEQUENCE [LARGE SCALE GENOMIC DNA]</scope>
    <source>
        <strain evidence="2">cv. Punajuju</strain>
        <tissue evidence="1">Leaves</tissue>
    </source>
</reference>
<proteinExistence type="predicted"/>
<name>A0ACB9E5F0_CICIN</name>
<sequence length="360" mass="41889">MIMGPLIFLLDMEDQQRYALLYYVQQTLYTINEDIKFTQFRPSTLTASVILVACYNLFPGLHHRFFKKILRSGYVQEFEVKNCFDKLKDHVLVDRVFNHDKCPLLLRRNVRSEQGKELLIDDYPTPYKYLPNHEHPLKFILEDYENFIDKFRTERQNQEHRSEIMEEYEDQEDTFEITEEVEETEITTEEALGLNHHWIESGSESESEPKAKSESGPEEEERWNDLPLPPSLFLPCPPTVTFASESARNPPPLSLLLSTYRPRSPLIPLILHPTSVSSYSQLFQQPVIHPPSPLSYVPSSRYALIRSKCQVVTQWITPDSVLPVPSKVSSTARFRCCTKMTEEIEAETLTSHNDDECGER</sequence>
<protein>
    <submittedName>
        <fullName evidence="1">Uncharacterized protein</fullName>
    </submittedName>
</protein>
<reference evidence="2" key="1">
    <citation type="journal article" date="2022" name="Mol. Ecol. Resour.">
        <title>The genomes of chicory, endive, great burdock and yacon provide insights into Asteraceae palaeo-polyploidization history and plant inulin production.</title>
        <authorList>
            <person name="Fan W."/>
            <person name="Wang S."/>
            <person name="Wang H."/>
            <person name="Wang A."/>
            <person name="Jiang F."/>
            <person name="Liu H."/>
            <person name="Zhao H."/>
            <person name="Xu D."/>
            <person name="Zhang Y."/>
        </authorList>
    </citation>
    <scope>NUCLEOTIDE SEQUENCE [LARGE SCALE GENOMIC DNA]</scope>
    <source>
        <strain evidence="2">cv. Punajuju</strain>
    </source>
</reference>
<dbReference type="EMBL" id="CM042012">
    <property type="protein sequence ID" value="KAI3753813.1"/>
    <property type="molecule type" value="Genomic_DNA"/>
</dbReference>
<accession>A0ACB9E5F0</accession>
<gene>
    <name evidence="1" type="ORF">L2E82_25877</name>
</gene>
<organism evidence="1 2">
    <name type="scientific">Cichorium intybus</name>
    <name type="common">Chicory</name>
    <dbReference type="NCBI Taxonomy" id="13427"/>
    <lineage>
        <taxon>Eukaryota</taxon>
        <taxon>Viridiplantae</taxon>
        <taxon>Streptophyta</taxon>
        <taxon>Embryophyta</taxon>
        <taxon>Tracheophyta</taxon>
        <taxon>Spermatophyta</taxon>
        <taxon>Magnoliopsida</taxon>
        <taxon>eudicotyledons</taxon>
        <taxon>Gunneridae</taxon>
        <taxon>Pentapetalae</taxon>
        <taxon>asterids</taxon>
        <taxon>campanulids</taxon>
        <taxon>Asterales</taxon>
        <taxon>Asteraceae</taxon>
        <taxon>Cichorioideae</taxon>
        <taxon>Cichorieae</taxon>
        <taxon>Cichoriinae</taxon>
        <taxon>Cichorium</taxon>
    </lineage>
</organism>
<comment type="caution">
    <text evidence="1">The sequence shown here is derived from an EMBL/GenBank/DDBJ whole genome shotgun (WGS) entry which is preliminary data.</text>
</comment>